<keyword evidence="1" id="KW-0862">Zinc</keyword>
<evidence type="ECO:0000313" key="4">
    <source>
        <dbReference type="Proteomes" id="UP001458880"/>
    </source>
</evidence>
<dbReference type="GO" id="GO:0006281">
    <property type="term" value="P:DNA repair"/>
    <property type="evidence" value="ECO:0007669"/>
    <property type="project" value="UniProtKB-ARBA"/>
</dbReference>
<dbReference type="EMBL" id="JASPKY010000210">
    <property type="protein sequence ID" value="KAK9720499.1"/>
    <property type="molecule type" value="Genomic_DNA"/>
</dbReference>
<dbReference type="SUPFAM" id="SSF52980">
    <property type="entry name" value="Restriction endonuclease-like"/>
    <property type="match status" value="1"/>
</dbReference>
<dbReference type="AlphaFoldDB" id="A0AAW1KM58"/>
<proteinExistence type="predicted"/>
<dbReference type="InterPro" id="IPR011335">
    <property type="entry name" value="Restrct_endonuc-II-like"/>
</dbReference>
<dbReference type="InterPro" id="IPR007527">
    <property type="entry name" value="Znf_SWIM"/>
</dbReference>
<dbReference type="Proteomes" id="UP001458880">
    <property type="component" value="Unassembled WGS sequence"/>
</dbReference>
<keyword evidence="1" id="KW-0479">Metal-binding</keyword>
<dbReference type="InterPro" id="IPR019080">
    <property type="entry name" value="YqaJ_viral_recombinase"/>
</dbReference>
<dbReference type="PANTHER" id="PTHR46609:SF8">
    <property type="entry name" value="YQAJ VIRAL RECOMBINASE DOMAIN-CONTAINING PROTEIN"/>
    <property type="match status" value="1"/>
</dbReference>
<dbReference type="InterPro" id="IPR051703">
    <property type="entry name" value="NF-kappa-B_Signaling_Reg"/>
</dbReference>
<evidence type="ECO:0000313" key="3">
    <source>
        <dbReference type="EMBL" id="KAK9720499.1"/>
    </source>
</evidence>
<dbReference type="InterPro" id="IPR011604">
    <property type="entry name" value="PDDEXK-like_dom_sf"/>
</dbReference>
<dbReference type="Pfam" id="PF09588">
    <property type="entry name" value="YqaJ"/>
    <property type="match status" value="1"/>
</dbReference>
<dbReference type="CDD" id="cd22343">
    <property type="entry name" value="PDDEXK_lambda_exonuclease-like"/>
    <property type="match status" value="1"/>
</dbReference>
<dbReference type="PANTHER" id="PTHR46609">
    <property type="entry name" value="EXONUCLEASE, PHAGE-TYPE/RECB, C-TERMINAL DOMAIN-CONTAINING PROTEIN"/>
    <property type="match status" value="1"/>
</dbReference>
<gene>
    <name evidence="3" type="ORF">QE152_g22035</name>
</gene>
<protein>
    <submittedName>
        <fullName evidence="3">YqaJ-like viral recombinase domain</fullName>
    </submittedName>
</protein>
<dbReference type="PROSITE" id="PS50966">
    <property type="entry name" value="ZF_SWIM"/>
    <property type="match status" value="1"/>
</dbReference>
<name>A0AAW1KM58_POPJA</name>
<keyword evidence="1" id="KW-0863">Zinc-finger</keyword>
<dbReference type="GO" id="GO:0008270">
    <property type="term" value="F:zinc ion binding"/>
    <property type="evidence" value="ECO:0007669"/>
    <property type="project" value="UniProtKB-KW"/>
</dbReference>
<feature type="domain" description="SWIM-type" evidence="2">
    <location>
        <begin position="125"/>
        <end position="161"/>
    </location>
</feature>
<accession>A0AAW1KM58</accession>
<reference evidence="3 4" key="1">
    <citation type="journal article" date="2024" name="BMC Genomics">
        <title>De novo assembly and annotation of Popillia japonica's genome with initial clues to its potential as an invasive pest.</title>
        <authorList>
            <person name="Cucini C."/>
            <person name="Boschi S."/>
            <person name="Funari R."/>
            <person name="Cardaioli E."/>
            <person name="Iannotti N."/>
            <person name="Marturano G."/>
            <person name="Paoli F."/>
            <person name="Bruttini M."/>
            <person name="Carapelli A."/>
            <person name="Frati F."/>
            <person name="Nardi F."/>
        </authorList>
    </citation>
    <scope>NUCLEOTIDE SEQUENCE [LARGE SCALE GENOMIC DNA]</scope>
    <source>
        <strain evidence="3">DMR45628</strain>
    </source>
</reference>
<organism evidence="3 4">
    <name type="scientific">Popillia japonica</name>
    <name type="common">Japanese beetle</name>
    <dbReference type="NCBI Taxonomy" id="7064"/>
    <lineage>
        <taxon>Eukaryota</taxon>
        <taxon>Metazoa</taxon>
        <taxon>Ecdysozoa</taxon>
        <taxon>Arthropoda</taxon>
        <taxon>Hexapoda</taxon>
        <taxon>Insecta</taxon>
        <taxon>Pterygota</taxon>
        <taxon>Neoptera</taxon>
        <taxon>Endopterygota</taxon>
        <taxon>Coleoptera</taxon>
        <taxon>Polyphaga</taxon>
        <taxon>Scarabaeiformia</taxon>
        <taxon>Scarabaeidae</taxon>
        <taxon>Rutelinae</taxon>
        <taxon>Popillia</taxon>
    </lineage>
</organism>
<evidence type="ECO:0000259" key="2">
    <source>
        <dbReference type="PROSITE" id="PS50966"/>
    </source>
</evidence>
<evidence type="ECO:0000256" key="1">
    <source>
        <dbReference type="PROSITE-ProRule" id="PRU00325"/>
    </source>
</evidence>
<dbReference type="Gene3D" id="3.90.320.10">
    <property type="match status" value="1"/>
</dbReference>
<keyword evidence="4" id="KW-1185">Reference proteome</keyword>
<comment type="caution">
    <text evidence="3">The sequence shown here is derived from an EMBL/GenBank/DDBJ whole genome shotgun (WGS) entry which is preliminary data.</text>
</comment>
<sequence>MPHEISSDARIVNVAKPVRRSPGTCRRTCFTKMKLSILEYMRYLEGSQHSKCVVEGENVVNAGHLILAGKNQEACGPDVISVYGLCLQTSALDSNPHEIQENVISVYGLCLQTSALDSNPHEITGKLAITTSVKFVKMHCSCKAGNSGRCKHVSAFLIKCIREDVETLGNISQTEKNNEVLQYFCNKLPTSAIAKHKEGHREEPIATTSAIAQGNIISRSNQRRAYSYYICHCTRKYNFSQQSLCRNFKSLLPVTLYDAFDNRGNVELAIHTAQHSADWGKSRKYRITGSRCYEIYTYSRNEWKTKSIKYFNPVVINNKFVKHGLQYEHAARDLFIKISNMQVVECGIVIPWANRWLGYSPDGIIMHENKPLYLLEIKCIFAGKTKTIIEAIKEVNYLLEENEQYKLKKQHKYYGQLQMGMAVLNLKNLIIFRMDLEPNY</sequence>